<gene>
    <name evidence="4" type="ORF">ACFSUD_08230</name>
</gene>
<dbReference type="InterPro" id="IPR009967">
    <property type="entry name" value="Flagellum_FlbT"/>
</dbReference>
<evidence type="ECO:0000256" key="3">
    <source>
        <dbReference type="ARBA" id="ARBA00022884"/>
    </source>
</evidence>
<dbReference type="EMBL" id="JBHUMP010000005">
    <property type="protein sequence ID" value="MFD2739551.1"/>
    <property type="molecule type" value="Genomic_DNA"/>
</dbReference>
<name>A0ABW5U3C4_9RHOB</name>
<dbReference type="Pfam" id="PF07378">
    <property type="entry name" value="FlbT"/>
    <property type="match status" value="1"/>
</dbReference>
<evidence type="ECO:0000313" key="5">
    <source>
        <dbReference type="Proteomes" id="UP001597474"/>
    </source>
</evidence>
<keyword evidence="3" id="KW-0694">RNA-binding</keyword>
<keyword evidence="4" id="KW-0282">Flagellum</keyword>
<dbReference type="RefSeq" id="WP_386373282.1">
    <property type="nucleotide sequence ID" value="NZ_JBHUMP010000005.1"/>
</dbReference>
<sequence length="139" mass="15078">MGLKLTIKPNDRVIVNGAILRNAGSQRMVIEIENRSDVLRGDEIMSEADATTPVRRLCYLSQVALASPEHREAAVSDALRILAELAQIMRDSQGPALSEVLAHLDARDFYAAFKALAPVLEHEQRLLALVTPEPGGAPA</sequence>
<comment type="caution">
    <text evidence="4">The sequence shown here is derived from an EMBL/GenBank/DDBJ whole genome shotgun (WGS) entry which is preliminary data.</text>
</comment>
<keyword evidence="5" id="KW-1185">Reference proteome</keyword>
<keyword evidence="4" id="KW-0969">Cilium</keyword>
<protein>
    <submittedName>
        <fullName evidence="4">Flagellar biosynthesis repressor FlbT</fullName>
    </submittedName>
</protein>
<evidence type="ECO:0000256" key="2">
    <source>
        <dbReference type="ARBA" id="ARBA00022795"/>
    </source>
</evidence>
<evidence type="ECO:0000313" key="4">
    <source>
        <dbReference type="EMBL" id="MFD2739551.1"/>
    </source>
</evidence>
<dbReference type="Proteomes" id="UP001597474">
    <property type="component" value="Unassembled WGS sequence"/>
</dbReference>
<keyword evidence="4" id="KW-0966">Cell projection</keyword>
<proteinExistence type="predicted"/>
<evidence type="ECO:0000256" key="1">
    <source>
        <dbReference type="ARBA" id="ARBA00022491"/>
    </source>
</evidence>
<reference evidence="5" key="1">
    <citation type="journal article" date="2019" name="Int. J. Syst. Evol. Microbiol.">
        <title>The Global Catalogue of Microorganisms (GCM) 10K type strain sequencing project: providing services to taxonomists for standard genome sequencing and annotation.</title>
        <authorList>
            <consortium name="The Broad Institute Genomics Platform"/>
            <consortium name="The Broad Institute Genome Sequencing Center for Infectious Disease"/>
            <person name="Wu L."/>
            <person name="Ma J."/>
        </authorList>
    </citation>
    <scope>NUCLEOTIDE SEQUENCE [LARGE SCALE GENOMIC DNA]</scope>
    <source>
        <strain evidence="5">TISTR 2562</strain>
    </source>
</reference>
<keyword evidence="2" id="KW-1005">Bacterial flagellum biogenesis</keyword>
<organism evidence="4 5">
    <name type="scientific">Sulfitobacter aestuarii</name>
    <dbReference type="NCBI Taxonomy" id="2161676"/>
    <lineage>
        <taxon>Bacteria</taxon>
        <taxon>Pseudomonadati</taxon>
        <taxon>Pseudomonadota</taxon>
        <taxon>Alphaproteobacteria</taxon>
        <taxon>Rhodobacterales</taxon>
        <taxon>Roseobacteraceae</taxon>
        <taxon>Sulfitobacter</taxon>
    </lineage>
</organism>
<accession>A0ABW5U3C4</accession>
<keyword evidence="1" id="KW-0678">Repressor</keyword>